<keyword evidence="7" id="KW-0436">Ligase</keyword>
<evidence type="ECO:0000256" key="8">
    <source>
        <dbReference type="ARBA" id="ARBA00033440"/>
    </source>
</evidence>
<organism evidence="10 11">
    <name type="scientific">Saccharothrix xinjiangensis</name>
    <dbReference type="NCBI Taxonomy" id="204798"/>
    <lineage>
        <taxon>Bacteria</taxon>
        <taxon>Bacillati</taxon>
        <taxon>Actinomycetota</taxon>
        <taxon>Actinomycetes</taxon>
        <taxon>Pseudonocardiales</taxon>
        <taxon>Pseudonocardiaceae</taxon>
        <taxon>Saccharothrix</taxon>
    </lineage>
</organism>
<accession>A0ABV9Y8M1</accession>
<dbReference type="Gene3D" id="3.30.559.30">
    <property type="entry name" value="Nonribosomal peptide synthetase, condensation domain"/>
    <property type="match status" value="1"/>
</dbReference>
<dbReference type="CDD" id="cd19535">
    <property type="entry name" value="Cyc_NRPS"/>
    <property type="match status" value="1"/>
</dbReference>
<dbReference type="EMBL" id="JBHSJB010000024">
    <property type="protein sequence ID" value="MFC5056951.1"/>
    <property type="molecule type" value="Genomic_DNA"/>
</dbReference>
<comment type="cofactor">
    <cofactor evidence="1">
        <name>pantetheine 4'-phosphate</name>
        <dbReference type="ChEBI" id="CHEBI:47942"/>
    </cofactor>
</comment>
<dbReference type="SMART" id="SM00823">
    <property type="entry name" value="PKS_PP"/>
    <property type="match status" value="1"/>
</dbReference>
<sequence length="866" mass="95423">MDEGVVGPRSATEGWLVSVWRELLGVPVVGVHDEFFELGGDSLTATRLVSRIRGELDVDVALRDVFSAGSVARMATLIDRNRLAGGIADDTPLPTAVVGSADDRYEWFRLTDTQQVYCLGRSADFELGNVSTHVYLEFEATGLDLARFEGAWRGLVERHDALRLVVDAELGRQRVLADVGEWSLTVHDLRGADDDSAARELAALRDRLSHEMRPLDQWPLFDVSATALPSDRCRVHVSLDALICDNTSWQVLFDELSRLYVEPGARLPLPEVSFRDYVLTEDRLAGTELARQSERYWRERVAELPPAPGLPLAIDPREVADPHFTRRNATLSGDEWSALRGAAGVRGLSPSGLLLAVFAEVLGRWSESRHFTLNVPRMNRLPVHDDVDRVVGQFASFTFVEVDNREAAPFDVRARRLQEQLWQDLSYQHVSGVWILRELMRQQGGFDRALMPVVMTSALGLATGRSTALDEVLRPAFAISQTSQVWLDFQVNERGDRLELHWDVVEELFPPGVVEDMFAALTTALRRLADDDAAWSDDDVVGPVPGRVLAGPDRVVEDDALVQDLFLDQVGVRPEQIAVVAPDRSLTYAELHDAARRVGWWLRDHGARVDHPVAILMDKGWEQFVAAYGVLYSGAPYLPVDAANPAERIRRVLDNAGVELVLTQTTVLDRGLVPDGVEVLCVDSPLPDDSGRGALPVETDGHDLAYVLLTSGSTGTPKGAMIEHRGVVNALRETIDEFDIGPDDRVLALTGLHHDMSVFDVFGVLGAGGTAVVPEPAGTRDPVHWAELITRHGVTLWNSVPAMMVMLLENTSPGQLTTLRATLLGGDKIPLSLPGHIRRNAPNTTITSVGGPTETTLWNIWHHIHQ</sequence>
<comment type="similarity">
    <text evidence="3">Belongs to the ATP-dependent AMP-binding enzyme family. MbtB subfamily.</text>
</comment>
<keyword evidence="11" id="KW-1185">Reference proteome</keyword>
<protein>
    <recommendedName>
        <fullName evidence="4">Phenyloxazoline synthase MbtB</fullName>
    </recommendedName>
    <alternativeName>
        <fullName evidence="8">Mycobactin synthetase protein B</fullName>
    </alternativeName>
</protein>
<dbReference type="SUPFAM" id="SSF52777">
    <property type="entry name" value="CoA-dependent acyltransferases"/>
    <property type="match status" value="2"/>
</dbReference>
<evidence type="ECO:0000256" key="6">
    <source>
        <dbReference type="ARBA" id="ARBA00022553"/>
    </source>
</evidence>
<dbReference type="InterPro" id="IPR036736">
    <property type="entry name" value="ACP-like_sf"/>
</dbReference>
<dbReference type="PROSITE" id="PS00455">
    <property type="entry name" value="AMP_BINDING"/>
    <property type="match status" value="1"/>
</dbReference>
<gene>
    <name evidence="10" type="ORF">ACFPFM_24790</name>
</gene>
<dbReference type="Pfam" id="PF00668">
    <property type="entry name" value="Condensation"/>
    <property type="match status" value="1"/>
</dbReference>
<proteinExistence type="inferred from homology"/>
<evidence type="ECO:0000259" key="9">
    <source>
        <dbReference type="PROSITE" id="PS50075"/>
    </source>
</evidence>
<dbReference type="InterPro" id="IPR057737">
    <property type="entry name" value="Condensation_MtbB-like"/>
</dbReference>
<dbReference type="RefSeq" id="WP_380647441.1">
    <property type="nucleotide sequence ID" value="NZ_JBHSJB010000024.1"/>
</dbReference>
<dbReference type="InterPro" id="IPR001242">
    <property type="entry name" value="Condensation_dom"/>
</dbReference>
<evidence type="ECO:0000256" key="7">
    <source>
        <dbReference type="ARBA" id="ARBA00022598"/>
    </source>
</evidence>
<dbReference type="InterPro" id="IPR020806">
    <property type="entry name" value="PKS_PP-bd"/>
</dbReference>
<dbReference type="InterPro" id="IPR006162">
    <property type="entry name" value="Ppantetheine_attach_site"/>
</dbReference>
<evidence type="ECO:0000256" key="1">
    <source>
        <dbReference type="ARBA" id="ARBA00001957"/>
    </source>
</evidence>
<evidence type="ECO:0000256" key="2">
    <source>
        <dbReference type="ARBA" id="ARBA00005102"/>
    </source>
</evidence>
<evidence type="ECO:0000256" key="5">
    <source>
        <dbReference type="ARBA" id="ARBA00022450"/>
    </source>
</evidence>
<dbReference type="PROSITE" id="PS50075">
    <property type="entry name" value="CARRIER"/>
    <property type="match status" value="1"/>
</dbReference>
<dbReference type="SUPFAM" id="SSF56801">
    <property type="entry name" value="Acetyl-CoA synthetase-like"/>
    <property type="match status" value="1"/>
</dbReference>
<name>A0ABV9Y8M1_9PSEU</name>
<dbReference type="InterPro" id="IPR000873">
    <property type="entry name" value="AMP-dep_synth/lig_dom"/>
</dbReference>
<dbReference type="InterPro" id="IPR020845">
    <property type="entry name" value="AMP-binding_CS"/>
</dbReference>
<dbReference type="InterPro" id="IPR029058">
    <property type="entry name" value="AB_hydrolase_fold"/>
</dbReference>
<dbReference type="Pfam" id="PF00501">
    <property type="entry name" value="AMP-binding"/>
    <property type="match status" value="1"/>
</dbReference>
<dbReference type="InterPro" id="IPR009081">
    <property type="entry name" value="PP-bd_ACP"/>
</dbReference>
<evidence type="ECO:0000256" key="3">
    <source>
        <dbReference type="ARBA" id="ARBA00007380"/>
    </source>
</evidence>
<evidence type="ECO:0000313" key="11">
    <source>
        <dbReference type="Proteomes" id="UP001595833"/>
    </source>
</evidence>
<dbReference type="Gene3D" id="3.40.50.980">
    <property type="match status" value="2"/>
</dbReference>
<reference evidence="11" key="1">
    <citation type="journal article" date="2019" name="Int. J. Syst. Evol. Microbiol.">
        <title>The Global Catalogue of Microorganisms (GCM) 10K type strain sequencing project: providing services to taxonomists for standard genome sequencing and annotation.</title>
        <authorList>
            <consortium name="The Broad Institute Genomics Platform"/>
            <consortium name="The Broad Institute Genome Sequencing Center for Infectious Disease"/>
            <person name="Wu L."/>
            <person name="Ma J."/>
        </authorList>
    </citation>
    <scope>NUCLEOTIDE SEQUENCE [LARGE SCALE GENOMIC DNA]</scope>
    <source>
        <strain evidence="11">KCTC 12848</strain>
    </source>
</reference>
<keyword evidence="5" id="KW-0596">Phosphopantetheine</keyword>
<dbReference type="InterPro" id="IPR023213">
    <property type="entry name" value="CAT-like_dom_sf"/>
</dbReference>
<dbReference type="Gene3D" id="3.40.50.1820">
    <property type="entry name" value="alpha/beta hydrolase"/>
    <property type="match status" value="1"/>
</dbReference>
<dbReference type="SUPFAM" id="SSF47336">
    <property type="entry name" value="ACP-like"/>
    <property type="match status" value="1"/>
</dbReference>
<dbReference type="PANTHER" id="PTHR45527">
    <property type="entry name" value="NONRIBOSOMAL PEPTIDE SYNTHETASE"/>
    <property type="match status" value="1"/>
</dbReference>
<dbReference type="Gene3D" id="3.30.559.10">
    <property type="entry name" value="Chloramphenicol acetyltransferase-like domain"/>
    <property type="match status" value="1"/>
</dbReference>
<comment type="pathway">
    <text evidence="2">Siderophore biosynthesis; mycobactin biosynthesis.</text>
</comment>
<dbReference type="PANTHER" id="PTHR45527:SF10">
    <property type="entry name" value="PYOCHELIN SYNTHASE PCHF"/>
    <property type="match status" value="1"/>
</dbReference>
<keyword evidence="6" id="KW-0597">Phosphoprotein</keyword>
<evidence type="ECO:0000256" key="4">
    <source>
        <dbReference type="ARBA" id="ARBA00016743"/>
    </source>
</evidence>
<dbReference type="PROSITE" id="PS00012">
    <property type="entry name" value="PHOSPHOPANTETHEINE"/>
    <property type="match status" value="1"/>
</dbReference>
<feature type="domain" description="Carrier" evidence="9">
    <location>
        <begin position="7"/>
        <end position="82"/>
    </location>
</feature>
<evidence type="ECO:0000313" key="10">
    <source>
        <dbReference type="EMBL" id="MFC5056951.1"/>
    </source>
</evidence>
<dbReference type="Pfam" id="PF00550">
    <property type="entry name" value="PP-binding"/>
    <property type="match status" value="1"/>
</dbReference>
<feature type="non-terminal residue" evidence="10">
    <location>
        <position position="866"/>
    </location>
</feature>
<comment type="caution">
    <text evidence="10">The sequence shown here is derived from an EMBL/GenBank/DDBJ whole genome shotgun (WGS) entry which is preliminary data.</text>
</comment>
<dbReference type="Proteomes" id="UP001595833">
    <property type="component" value="Unassembled WGS sequence"/>
</dbReference>